<organism evidence="2 3">
    <name type="scientific">Chitinophaga silvisoli</name>
    <dbReference type="NCBI Taxonomy" id="2291814"/>
    <lineage>
        <taxon>Bacteria</taxon>
        <taxon>Pseudomonadati</taxon>
        <taxon>Bacteroidota</taxon>
        <taxon>Chitinophagia</taxon>
        <taxon>Chitinophagales</taxon>
        <taxon>Chitinophagaceae</taxon>
        <taxon>Chitinophaga</taxon>
    </lineage>
</organism>
<feature type="transmembrane region" description="Helical" evidence="1">
    <location>
        <begin position="196"/>
        <end position="213"/>
    </location>
</feature>
<dbReference type="RefSeq" id="WP_116851490.1">
    <property type="nucleotide sequence ID" value="NZ_QTJV01000001.1"/>
</dbReference>
<feature type="transmembrane region" description="Helical" evidence="1">
    <location>
        <begin position="95"/>
        <end position="115"/>
    </location>
</feature>
<keyword evidence="1" id="KW-0812">Transmembrane</keyword>
<dbReference type="Pfam" id="PF01944">
    <property type="entry name" value="SpoIIM"/>
    <property type="match status" value="1"/>
</dbReference>
<proteinExistence type="predicted"/>
<keyword evidence="3" id="KW-1185">Reference proteome</keyword>
<comment type="caution">
    <text evidence="2">The sequence shown here is derived from an EMBL/GenBank/DDBJ whole genome shotgun (WGS) entry which is preliminary data.</text>
</comment>
<accession>A0A3E1P7U8</accession>
<evidence type="ECO:0000256" key="1">
    <source>
        <dbReference type="SAM" id="Phobius"/>
    </source>
</evidence>
<gene>
    <name evidence="2" type="ORF">DXN04_01205</name>
</gene>
<reference evidence="2 3" key="1">
    <citation type="submission" date="2018-08" db="EMBL/GenBank/DDBJ databases">
        <title>Chitinophaga sp. K20C18050901, a novel bacterium isolated from forest soil.</title>
        <authorList>
            <person name="Wang C."/>
        </authorList>
    </citation>
    <scope>NUCLEOTIDE SEQUENCE [LARGE SCALE GENOMIC DNA]</scope>
    <source>
        <strain evidence="2 3">K20C18050901</strain>
    </source>
</reference>
<dbReference type="InterPro" id="IPR002798">
    <property type="entry name" value="SpoIIM-like"/>
</dbReference>
<dbReference type="OrthoDB" id="9800053at2"/>
<keyword evidence="1" id="KW-1133">Transmembrane helix</keyword>
<feature type="transmembrane region" description="Helical" evidence="1">
    <location>
        <begin position="259"/>
        <end position="276"/>
    </location>
</feature>
<evidence type="ECO:0000313" key="3">
    <source>
        <dbReference type="Proteomes" id="UP000261174"/>
    </source>
</evidence>
<dbReference type="EMBL" id="QTJV01000001">
    <property type="protein sequence ID" value="RFM36160.1"/>
    <property type="molecule type" value="Genomic_DNA"/>
</dbReference>
<sequence length="327" mass="36964">MRETTFIKKNLPRWKQYQEEPTEDPDEMAARFTSLLDDLAYAKTFYSFSKVTGYINSMAADIYQRIYGNRQEKDARFLKFFAYELPLIFRKYHRLLLFTAIFFLLFCIMSAFSAARDETFVRGVLGDEYVSMTERNISNGDPFGVYGNGNELVMFLEIAYNNIYVAFLCFVGGAFMGIGTLYLLMKNGVMLGAFQYYFFAKGLGLKSVLVIWIHGTLEISAIVIAGTAGLVMISGLIFPGTRKRLDALKKTARDAVKMLICLIPVFLTAAFLEGFVTRHTKMPMAASISILALSLAFIVGYFVVYPIIVYRSGFRLDEAGKVIKPVK</sequence>
<keyword evidence="1" id="KW-0472">Membrane</keyword>
<name>A0A3E1P7U8_9BACT</name>
<dbReference type="PANTHER" id="PTHR35337">
    <property type="entry name" value="SLR1478 PROTEIN"/>
    <property type="match status" value="1"/>
</dbReference>
<protein>
    <submittedName>
        <fullName evidence="2">Stage II sporulation protein M</fullName>
    </submittedName>
</protein>
<dbReference type="PANTHER" id="PTHR35337:SF1">
    <property type="entry name" value="SLR1478 PROTEIN"/>
    <property type="match status" value="1"/>
</dbReference>
<dbReference type="AlphaFoldDB" id="A0A3E1P7U8"/>
<evidence type="ECO:0000313" key="2">
    <source>
        <dbReference type="EMBL" id="RFM36160.1"/>
    </source>
</evidence>
<feature type="transmembrane region" description="Helical" evidence="1">
    <location>
        <begin position="219"/>
        <end position="238"/>
    </location>
</feature>
<feature type="transmembrane region" description="Helical" evidence="1">
    <location>
        <begin position="288"/>
        <end position="308"/>
    </location>
</feature>
<dbReference type="Proteomes" id="UP000261174">
    <property type="component" value="Unassembled WGS sequence"/>
</dbReference>
<feature type="transmembrane region" description="Helical" evidence="1">
    <location>
        <begin position="163"/>
        <end position="184"/>
    </location>
</feature>